<dbReference type="EMBL" id="SDJR01000003">
    <property type="protein sequence ID" value="RXR26907.1"/>
    <property type="molecule type" value="Genomic_DNA"/>
</dbReference>
<dbReference type="Gene3D" id="3.40.50.12580">
    <property type="match status" value="1"/>
</dbReference>
<dbReference type="Gene3D" id="3.40.50.2000">
    <property type="entry name" value="Glycogen Phosphorylase B"/>
    <property type="match status" value="2"/>
</dbReference>
<dbReference type="SUPFAM" id="SSF53756">
    <property type="entry name" value="UDP-Glycosyltransferase/glycogen phosphorylase"/>
    <property type="match status" value="2"/>
</dbReference>
<dbReference type="InterPro" id="IPR019734">
    <property type="entry name" value="TPR_rpt"/>
</dbReference>
<proteinExistence type="inferred from homology"/>
<dbReference type="InterPro" id="IPR043148">
    <property type="entry name" value="TagF_C"/>
</dbReference>
<dbReference type="Gene3D" id="1.25.40.10">
    <property type="entry name" value="Tetratricopeptide repeat domain"/>
    <property type="match status" value="2"/>
</dbReference>
<dbReference type="STRING" id="1713.GCA_000718325_00253"/>
<feature type="domain" description="Glycosyl transferase family 1" evidence="8">
    <location>
        <begin position="1107"/>
        <end position="1252"/>
    </location>
</feature>
<evidence type="ECO:0000256" key="3">
    <source>
        <dbReference type="ARBA" id="ARBA00022475"/>
    </source>
</evidence>
<dbReference type="InterPro" id="IPR001296">
    <property type="entry name" value="Glyco_trans_1"/>
</dbReference>
<keyword evidence="7" id="KW-0802">TPR repeat</keyword>
<dbReference type="GO" id="GO:0016757">
    <property type="term" value="F:glycosyltransferase activity"/>
    <property type="evidence" value="ECO:0007669"/>
    <property type="project" value="InterPro"/>
</dbReference>
<dbReference type="InterPro" id="IPR043149">
    <property type="entry name" value="TagF_N"/>
</dbReference>
<dbReference type="EMBL" id="SDJQ01000004">
    <property type="protein sequence ID" value="RXR36251.1"/>
    <property type="molecule type" value="Genomic_DNA"/>
</dbReference>
<dbReference type="CDD" id="cd03811">
    <property type="entry name" value="GT4_GT28_WabH-like"/>
    <property type="match status" value="1"/>
</dbReference>
<dbReference type="OrthoDB" id="8549922at2"/>
<keyword evidence="12" id="KW-1185">Reference proteome</keyword>
<comment type="subcellular location">
    <subcellularLocation>
        <location evidence="1">Cell membrane</location>
        <topology evidence="1">Peripheral membrane protein</topology>
    </subcellularLocation>
</comment>
<keyword evidence="6" id="KW-0472">Membrane</keyword>
<dbReference type="Proteomes" id="UP000290517">
    <property type="component" value="Unassembled WGS sequence"/>
</dbReference>
<evidence type="ECO:0000256" key="2">
    <source>
        <dbReference type="ARBA" id="ARBA00010488"/>
    </source>
</evidence>
<dbReference type="PROSITE" id="PS50005">
    <property type="entry name" value="TPR"/>
    <property type="match status" value="4"/>
</dbReference>
<dbReference type="RefSeq" id="WP_084689669.1">
    <property type="nucleotide sequence ID" value="NZ_JOFV01000001.1"/>
</dbReference>
<accession>A0A4Q1L0K0</accession>
<name>A0A4Q1L0K0_9CELL</name>
<evidence type="ECO:0000313" key="12">
    <source>
        <dbReference type="Proteomes" id="UP000290517"/>
    </source>
</evidence>
<dbReference type="SMART" id="SM00028">
    <property type="entry name" value="TPR"/>
    <property type="match status" value="6"/>
</dbReference>
<dbReference type="InterPro" id="IPR007554">
    <property type="entry name" value="Glycerophosphate_synth"/>
</dbReference>
<evidence type="ECO:0000259" key="8">
    <source>
        <dbReference type="Pfam" id="PF00534"/>
    </source>
</evidence>
<evidence type="ECO:0000313" key="10">
    <source>
        <dbReference type="EMBL" id="RXR36251.1"/>
    </source>
</evidence>
<feature type="repeat" description="TPR" evidence="7">
    <location>
        <begin position="270"/>
        <end position="303"/>
    </location>
</feature>
<dbReference type="InterPro" id="IPR011990">
    <property type="entry name" value="TPR-like_helical_dom_sf"/>
</dbReference>
<evidence type="ECO:0000256" key="6">
    <source>
        <dbReference type="ARBA" id="ARBA00023136"/>
    </source>
</evidence>
<dbReference type="Pfam" id="PF00534">
    <property type="entry name" value="Glycos_transf_1"/>
    <property type="match status" value="1"/>
</dbReference>
<evidence type="ECO:0000256" key="5">
    <source>
        <dbReference type="ARBA" id="ARBA00022944"/>
    </source>
</evidence>
<evidence type="ECO:0000313" key="11">
    <source>
        <dbReference type="Proteomes" id="UP000289805"/>
    </source>
</evidence>
<feature type="repeat" description="TPR" evidence="7">
    <location>
        <begin position="101"/>
        <end position="134"/>
    </location>
</feature>
<evidence type="ECO:0000256" key="7">
    <source>
        <dbReference type="PROSITE-ProRule" id="PRU00339"/>
    </source>
</evidence>
<dbReference type="Proteomes" id="UP000289805">
    <property type="component" value="Unassembled WGS sequence"/>
</dbReference>
<evidence type="ECO:0000256" key="1">
    <source>
        <dbReference type="ARBA" id="ARBA00004202"/>
    </source>
</evidence>
<dbReference type="PANTHER" id="PTHR37316:SF3">
    <property type="entry name" value="TEICHOIC ACID GLYCEROL-PHOSPHATE TRANSFERASE"/>
    <property type="match status" value="1"/>
</dbReference>
<evidence type="ECO:0000313" key="9">
    <source>
        <dbReference type="EMBL" id="RXR26907.1"/>
    </source>
</evidence>
<organism evidence="10 11">
    <name type="scientific">Oerskovia turbata</name>
    <dbReference type="NCBI Taxonomy" id="1713"/>
    <lineage>
        <taxon>Bacteria</taxon>
        <taxon>Bacillati</taxon>
        <taxon>Actinomycetota</taxon>
        <taxon>Actinomycetes</taxon>
        <taxon>Micrococcales</taxon>
        <taxon>Cellulomonadaceae</taxon>
        <taxon>Oerskovia</taxon>
    </lineage>
</organism>
<dbReference type="Pfam" id="PF13432">
    <property type="entry name" value="TPR_16"/>
    <property type="match status" value="2"/>
</dbReference>
<feature type="repeat" description="TPR" evidence="7">
    <location>
        <begin position="33"/>
        <end position="66"/>
    </location>
</feature>
<dbReference type="PANTHER" id="PTHR37316">
    <property type="entry name" value="TEICHOIC ACID GLYCEROL-PHOSPHATE PRIMASE"/>
    <property type="match status" value="1"/>
</dbReference>
<dbReference type="GO" id="GO:0005886">
    <property type="term" value="C:plasma membrane"/>
    <property type="evidence" value="ECO:0007669"/>
    <property type="project" value="UniProtKB-SubCell"/>
</dbReference>
<keyword evidence="5" id="KW-0777">Teichoic acid biosynthesis</keyword>
<keyword evidence="4 10" id="KW-0808">Transferase</keyword>
<dbReference type="SUPFAM" id="SSF48452">
    <property type="entry name" value="TPR-like"/>
    <property type="match status" value="1"/>
</dbReference>
<keyword evidence="3" id="KW-1003">Cell membrane</keyword>
<dbReference type="InterPro" id="IPR051612">
    <property type="entry name" value="Teichoic_Acid_Biosynth"/>
</dbReference>
<comment type="similarity">
    <text evidence="2">Belongs to the CDP-glycerol glycerophosphotransferase family.</text>
</comment>
<dbReference type="Pfam" id="PF04464">
    <property type="entry name" value="Glyphos_transf"/>
    <property type="match status" value="1"/>
</dbReference>
<dbReference type="GO" id="GO:0047355">
    <property type="term" value="F:CDP-glycerol glycerophosphotransferase activity"/>
    <property type="evidence" value="ECO:0007669"/>
    <property type="project" value="InterPro"/>
</dbReference>
<dbReference type="GO" id="GO:0019350">
    <property type="term" value="P:teichoic acid biosynthetic process"/>
    <property type="evidence" value="ECO:0007669"/>
    <property type="project" value="UniProtKB-KW"/>
</dbReference>
<comment type="caution">
    <text evidence="10">The sequence shown here is derived from an EMBL/GenBank/DDBJ whole genome shotgun (WGS) entry which is preliminary data.</text>
</comment>
<gene>
    <name evidence="9" type="ORF">EQW73_05420</name>
    <name evidence="10" type="ORF">EQW78_03005</name>
</gene>
<feature type="repeat" description="TPR" evidence="7">
    <location>
        <begin position="67"/>
        <end position="100"/>
    </location>
</feature>
<reference evidence="11 12" key="1">
    <citation type="submission" date="2019-01" db="EMBL/GenBank/DDBJ databases">
        <title>Oerskovia turbata Genome sequencing and assembly.</title>
        <authorList>
            <person name="Dou T."/>
        </authorList>
    </citation>
    <scope>NUCLEOTIDE SEQUENCE [LARGE SCALE GENOMIC DNA]</scope>
    <source>
        <strain evidence="10 11">JCM12123</strain>
        <strain evidence="9 12">JCM3160</strain>
    </source>
</reference>
<evidence type="ECO:0000256" key="4">
    <source>
        <dbReference type="ARBA" id="ARBA00022679"/>
    </source>
</evidence>
<sequence length="1281" mass="142098">MIPSTETLTKRTANAARLAARRAIASASRPANAAARYKYGIELLKTGKINAAEQQIASAVDLDPGHAEWHHRLGFVQERNKRFDAALTSYLAAIELRPGVSELHYRAGRCLQALHRKAEAVGHFETALQVDQNNKRAARELLASVPSSAPAWRKLDLVARAARTLENRDSTLALARAASAMRNHELAASEFAKYHEIATGTAQTHLSHGLALEALGRIDDAVAAYRVACRLDTKHDAATHGPGALFQAQGDWEKASEWYIKAWDQGNKSPEIAFKAGYALDRQYRWEEAVRWFSIALVLEPEKAYWNYKLAHALERNLEYELAADAYSRALEIGEWKQKDWAYRLGACLDTIGAHQEALAALLAFARGPQALHSAPRIEDESSLSISEGTARSLQHQLRIAEAGVTHYPTSSDTWLRYARLLSKARDTERSIHAFARYKERANEIDVDAAADHAQALATEGYYERASGVLLAAREFSRPDGLALDEILKSTHKRRRALYAEYWSRYPVDARVVMFESYWGEKISCNPLAMYMAMVEDERYQDALFVWTVKSGTTIPEAVRTHPRTVLANYGSELYIRTLATAGTLINNTSFVEYFARRPEQKYLNLWHGTPIKAMGKHIKSGVMDHANVARNFLSTTHIFAPNEHTRDALIHDYDISGLYAGSAIATGSPRLDQVVRANETSRASLLEKLGLPASSTAQIVFYAPTWRGSPTNRTVDVAAIQADLTAMASTSNTHVLFRMHHLVEDQLEGLNLPAIQLPEGIDTYEVMGAADVLVTDFSSLMFDFLVTDRRVIIYAPDIDAYVEERGLYFHPAEAFDEICTDRNDLIALLSTQDAFTPGPRYTESRQKYAALEDGNAAQRCIDLLHSAPATPSQAADRVRLVFYSSLIPNGITSSLINLLKTIDREKYEIALIVEPDKVAKDEGRAEMLRLIPRDVKLIGRQGLLLATPEEQWIVDRFTRTGEMSLPQRKLFDAAYEREHVRVLGTPSPAVYVEFEGYSLYWMSLFSVARAREGHNIAFMHSQMLDESLVRFPRLSRIFQLYQGFDQLAAVSDATAALNKADLGALGHVAPGQVSTVHNALDWASIQARSEESLPTSVALATTGRWPVIVTVGRLSTEKNQADLIRAVKTLRSRFPHILALIVGSGPMESSLNATIQSLDLADHVLLTGQLANPMPLVALADVFTLTSLHEGQPMVLFEAMTLGTPIVTYPSPGILEATQIGYGSVVEPNVRDLVAALVATIESRDESAQHFNAPKFNSRSKREFDALIQHTLSMGTTSDD</sequence>
<dbReference type="Gene3D" id="3.40.50.11820">
    <property type="match status" value="1"/>
</dbReference>
<protein>
    <submittedName>
        <fullName evidence="10">Glycosyltransferase</fullName>
    </submittedName>
</protein>